<dbReference type="EMBL" id="BLXY01000001">
    <property type="protein sequence ID" value="GFO63054.1"/>
    <property type="molecule type" value="Genomic_DNA"/>
</dbReference>
<keyword evidence="1" id="KW-1133">Transmembrane helix</keyword>
<evidence type="ECO:0000313" key="4">
    <source>
        <dbReference type="Proteomes" id="UP000568888"/>
    </source>
</evidence>
<dbReference type="EMBL" id="CP096574">
    <property type="protein sequence ID" value="UPU35381.1"/>
    <property type="molecule type" value="Genomic_DNA"/>
</dbReference>
<evidence type="ECO:0000256" key="1">
    <source>
        <dbReference type="SAM" id="Phobius"/>
    </source>
</evidence>
<evidence type="ECO:0000313" key="5">
    <source>
        <dbReference type="Proteomes" id="UP000831485"/>
    </source>
</evidence>
<gene>
    <name evidence="2" type="ORF">GMPD_09730</name>
    <name evidence="3" type="ORF">M1B72_18340</name>
</gene>
<name>A0A6V8MT37_9BACT</name>
<reference evidence="4" key="1">
    <citation type="submission" date="2020-06" db="EMBL/GenBank/DDBJ databases">
        <title>Draft genomic sequecing of Geomonas sp. Red736.</title>
        <authorList>
            <person name="Itoh H."/>
            <person name="Xu Z.X."/>
            <person name="Ushijima N."/>
            <person name="Masuda Y."/>
            <person name="Shiratori Y."/>
            <person name="Senoo K."/>
        </authorList>
    </citation>
    <scope>NUCLEOTIDE SEQUENCE [LARGE SCALE GENOMIC DNA]</scope>
    <source>
        <strain evidence="4">Red736</strain>
    </source>
</reference>
<keyword evidence="5" id="KW-1185">Reference proteome</keyword>
<dbReference type="Proteomes" id="UP000568888">
    <property type="component" value="Unassembled WGS sequence"/>
</dbReference>
<reference evidence="2" key="2">
    <citation type="journal article" date="2021" name="Int. J. Syst. Evol. Microbiol.">
        <title>Geomonas silvestris sp. nov., Geomonas paludis sp. nov. and Geomonas limicola sp. nov., isolated from terrestrial environments, and emended description of the genus Geomonas.</title>
        <authorList>
            <person name="Itoh H."/>
            <person name="Xu Z."/>
            <person name="Masuda Y."/>
            <person name="Ushijima N."/>
            <person name="Hayakawa C."/>
            <person name="Shiratori Y."/>
            <person name="Senoo K."/>
        </authorList>
    </citation>
    <scope>NUCLEOTIDE SEQUENCE</scope>
    <source>
        <strain evidence="2">Red736</strain>
    </source>
</reference>
<dbReference type="RefSeq" id="WP_183345654.1">
    <property type="nucleotide sequence ID" value="NZ_BLXY01000001.1"/>
</dbReference>
<keyword evidence="1" id="KW-0472">Membrane</keyword>
<protein>
    <submittedName>
        <fullName evidence="2">Uncharacterized protein</fullName>
    </submittedName>
</protein>
<organism evidence="2 4">
    <name type="scientific">Geomonas paludis</name>
    <dbReference type="NCBI Taxonomy" id="2740185"/>
    <lineage>
        <taxon>Bacteria</taxon>
        <taxon>Pseudomonadati</taxon>
        <taxon>Thermodesulfobacteriota</taxon>
        <taxon>Desulfuromonadia</taxon>
        <taxon>Geobacterales</taxon>
        <taxon>Geobacteraceae</taxon>
        <taxon>Geomonas</taxon>
    </lineage>
</organism>
<evidence type="ECO:0000313" key="3">
    <source>
        <dbReference type="EMBL" id="UPU35381.1"/>
    </source>
</evidence>
<feature type="transmembrane region" description="Helical" evidence="1">
    <location>
        <begin position="30"/>
        <end position="50"/>
    </location>
</feature>
<accession>A0A6V8MT37</accession>
<proteinExistence type="predicted"/>
<keyword evidence="1" id="KW-0812">Transmembrane</keyword>
<dbReference type="Proteomes" id="UP000831485">
    <property type="component" value="Chromosome"/>
</dbReference>
<dbReference type="AlphaFoldDB" id="A0A6V8MT37"/>
<evidence type="ECO:0000313" key="2">
    <source>
        <dbReference type="EMBL" id="GFO63054.1"/>
    </source>
</evidence>
<reference evidence="3" key="3">
    <citation type="submission" date="2022-04" db="EMBL/GenBank/DDBJ databases">
        <authorList>
            <person name="Liu G."/>
        </authorList>
    </citation>
    <scope>NUCLEOTIDE SEQUENCE</scope>
    <source>
        <strain evidence="3">RG22</strain>
    </source>
</reference>
<sequence>MKVLSATTAAVVMDGTQAMASPAATDTGGLGLAAIIFIAFVAMVILFQLVPGLTMFFRIFKGIFSTEVEQRTKEVTKNNRTSL</sequence>